<dbReference type="InterPro" id="IPR029044">
    <property type="entry name" value="Nucleotide-diphossugar_trans"/>
</dbReference>
<keyword evidence="2" id="KW-1133">Transmembrane helix</keyword>
<dbReference type="InterPro" id="IPR007577">
    <property type="entry name" value="GlycoTrfase_DXD_sugar-bd_CS"/>
</dbReference>
<dbReference type="PANTHER" id="PTHR32385">
    <property type="entry name" value="MANNOSYL PHOSPHORYLINOSITOL CERAMIDE SYNTHASE"/>
    <property type="match status" value="1"/>
</dbReference>
<dbReference type="GO" id="GO:0016020">
    <property type="term" value="C:membrane"/>
    <property type="evidence" value="ECO:0007669"/>
    <property type="project" value="GOC"/>
</dbReference>
<dbReference type="PANTHER" id="PTHR32385:SF15">
    <property type="entry name" value="INOSITOL PHOSPHOCERAMIDE MANNOSYLTRANSFERASE 1"/>
    <property type="match status" value="1"/>
</dbReference>
<protein>
    <recommendedName>
        <fullName evidence="4">Alpha 1,4-glycosyltransferase domain-containing protein</fullName>
    </recommendedName>
</protein>
<evidence type="ECO:0008006" key="4">
    <source>
        <dbReference type="Google" id="ProtNLM"/>
    </source>
</evidence>
<dbReference type="GO" id="GO:0000030">
    <property type="term" value="F:mannosyltransferase activity"/>
    <property type="evidence" value="ECO:0007669"/>
    <property type="project" value="TreeGrafter"/>
</dbReference>
<accession>A0A6C0D2V6</accession>
<evidence type="ECO:0000256" key="1">
    <source>
        <dbReference type="ARBA" id="ARBA00022679"/>
    </source>
</evidence>
<dbReference type="GO" id="GO:0051999">
    <property type="term" value="P:mannosyl-inositol phosphorylceramide biosynthetic process"/>
    <property type="evidence" value="ECO:0007669"/>
    <property type="project" value="TreeGrafter"/>
</dbReference>
<name>A0A6C0D2V6_9ZZZZ</name>
<dbReference type="AlphaFoldDB" id="A0A6C0D2V6"/>
<evidence type="ECO:0000313" key="3">
    <source>
        <dbReference type="EMBL" id="QHT10035.1"/>
    </source>
</evidence>
<sequence length="574" mass="67657">MKTSGDQLSFSSPLRRDHFYFPYLFVVLMILIIIIIVYIVFKGQRNNDGKNKTESPIPHNTNTLSPFTTDNTISHRIVCSFLLEEELIKKQLEFYENNFGVEKVDCIYFSATQRESMLQSIPSIEDKNEVLDRIFDIYSSINPHYEVVRSWIFGLWYVYEYGGWYVRFTEYLPNSLFRDKNMWRHHPTVWVEKSLTTTSTNIKNSKNQEYEYPFYNWSALYCRKRHHPAIHSLLVRSLSLLSKPETCQGKEWPSPTKLSDPHYKLFFILFTPIQRISVGHSNMNLNNWSSILFPFRWLNQRVPNPCYHLSIVYEYANKIHQEPVLLPTRTQTIPRQIFLTWKDNNLPSNVLDNWKVLNPSYNVHLYTDDDCYEFLLQTFSKEYADYFREIPFGPIKADWWRICILYTKGGVYVDADVEPIGVPFDSILHDCTSFTCIGNTNDHVFQAILAFPANDPILEECITLLYDKRPMVQNYIQQKRNDFSFYGTLSGTSDMYHSILRFFNQNKIYGDSYYIVPKTSKMPSPYILKLAQEGCGEDYSTCTSFFNTVPLFKSRYANYVSEWMVHDHAPGKFL</sequence>
<dbReference type="EMBL" id="MN739518">
    <property type="protein sequence ID" value="QHT10035.1"/>
    <property type="molecule type" value="Genomic_DNA"/>
</dbReference>
<dbReference type="SUPFAM" id="SSF53448">
    <property type="entry name" value="Nucleotide-diphospho-sugar transferases"/>
    <property type="match status" value="1"/>
</dbReference>
<evidence type="ECO:0000256" key="2">
    <source>
        <dbReference type="SAM" id="Phobius"/>
    </source>
</evidence>
<organism evidence="3">
    <name type="scientific">viral metagenome</name>
    <dbReference type="NCBI Taxonomy" id="1070528"/>
    <lineage>
        <taxon>unclassified sequences</taxon>
        <taxon>metagenomes</taxon>
        <taxon>organismal metagenomes</taxon>
    </lineage>
</organism>
<keyword evidence="2" id="KW-0472">Membrane</keyword>
<dbReference type="InterPro" id="IPR051706">
    <property type="entry name" value="Glycosyltransferase_domain"/>
</dbReference>
<keyword evidence="2" id="KW-0812">Transmembrane</keyword>
<feature type="transmembrane region" description="Helical" evidence="2">
    <location>
        <begin position="20"/>
        <end position="41"/>
    </location>
</feature>
<keyword evidence="1" id="KW-0808">Transferase</keyword>
<proteinExistence type="predicted"/>
<dbReference type="Pfam" id="PF04488">
    <property type="entry name" value="Gly_transf_sug"/>
    <property type="match status" value="1"/>
</dbReference>
<dbReference type="Gene3D" id="3.90.550.20">
    <property type="match status" value="1"/>
</dbReference>
<reference evidence="3" key="1">
    <citation type="journal article" date="2020" name="Nature">
        <title>Giant virus diversity and host interactions through global metagenomics.</title>
        <authorList>
            <person name="Schulz F."/>
            <person name="Roux S."/>
            <person name="Paez-Espino D."/>
            <person name="Jungbluth S."/>
            <person name="Walsh D.A."/>
            <person name="Denef V.J."/>
            <person name="McMahon K.D."/>
            <person name="Konstantinidis K.T."/>
            <person name="Eloe-Fadrosh E.A."/>
            <person name="Kyrpides N.C."/>
            <person name="Woyke T."/>
        </authorList>
    </citation>
    <scope>NUCLEOTIDE SEQUENCE</scope>
    <source>
        <strain evidence="3">GVMAG-M-3300023174-104</strain>
    </source>
</reference>